<comment type="caution">
    <text evidence="1">The sequence shown here is derived from an EMBL/GenBank/DDBJ whole genome shotgun (WGS) entry which is preliminary data.</text>
</comment>
<dbReference type="AlphaFoldDB" id="A0A2P6S9X8"/>
<reference evidence="1 2" key="1">
    <citation type="journal article" date="2018" name="Nat. Genet.">
        <title>The Rosa genome provides new insights in the design of modern roses.</title>
        <authorList>
            <person name="Bendahmane M."/>
        </authorList>
    </citation>
    <scope>NUCLEOTIDE SEQUENCE [LARGE SCALE GENOMIC DNA]</scope>
    <source>
        <strain evidence="2">cv. Old Blush</strain>
    </source>
</reference>
<dbReference type="Proteomes" id="UP000238479">
    <property type="component" value="Chromosome 1"/>
</dbReference>
<evidence type="ECO:0000313" key="2">
    <source>
        <dbReference type="Proteomes" id="UP000238479"/>
    </source>
</evidence>
<dbReference type="InterPro" id="IPR014729">
    <property type="entry name" value="Rossmann-like_a/b/a_fold"/>
</dbReference>
<proteinExistence type="predicted"/>
<protein>
    <submittedName>
        <fullName evidence="1">Uncharacterized protein</fullName>
    </submittedName>
</protein>
<sequence>MAWAEAGVLKAINVNKVFAGGCRVKIWIPNSFARLNNQTGAI</sequence>
<gene>
    <name evidence="1" type="ORF">RchiOBHm_Chr1g0324941</name>
</gene>
<keyword evidence="2" id="KW-1185">Reference proteome</keyword>
<dbReference type="STRING" id="74649.A0A2P6S9X8"/>
<dbReference type="Gene3D" id="3.40.50.620">
    <property type="entry name" value="HUPs"/>
    <property type="match status" value="1"/>
</dbReference>
<name>A0A2P6S9X8_ROSCH</name>
<dbReference type="Gramene" id="PRQ55474">
    <property type="protein sequence ID" value="PRQ55474"/>
    <property type="gene ID" value="RchiOBHm_Chr1g0324941"/>
</dbReference>
<accession>A0A2P6S9X8</accession>
<organism evidence="1 2">
    <name type="scientific">Rosa chinensis</name>
    <name type="common">China rose</name>
    <dbReference type="NCBI Taxonomy" id="74649"/>
    <lineage>
        <taxon>Eukaryota</taxon>
        <taxon>Viridiplantae</taxon>
        <taxon>Streptophyta</taxon>
        <taxon>Embryophyta</taxon>
        <taxon>Tracheophyta</taxon>
        <taxon>Spermatophyta</taxon>
        <taxon>Magnoliopsida</taxon>
        <taxon>eudicotyledons</taxon>
        <taxon>Gunneridae</taxon>
        <taxon>Pentapetalae</taxon>
        <taxon>rosids</taxon>
        <taxon>fabids</taxon>
        <taxon>Rosales</taxon>
        <taxon>Rosaceae</taxon>
        <taxon>Rosoideae</taxon>
        <taxon>Rosoideae incertae sedis</taxon>
        <taxon>Rosa</taxon>
    </lineage>
</organism>
<evidence type="ECO:0000313" key="1">
    <source>
        <dbReference type="EMBL" id="PRQ55474.1"/>
    </source>
</evidence>
<dbReference type="EMBL" id="PDCK01000039">
    <property type="protein sequence ID" value="PRQ55474.1"/>
    <property type="molecule type" value="Genomic_DNA"/>
</dbReference>